<reference evidence="2 3" key="2">
    <citation type="journal article" date="2017" name="Genome Biol.">
        <title>New reference genome sequences of hot pepper reveal the massive evolution of plant disease-resistance genes by retroduplication.</title>
        <authorList>
            <person name="Kim S."/>
            <person name="Park J."/>
            <person name="Yeom S.I."/>
            <person name="Kim Y.M."/>
            <person name="Seo E."/>
            <person name="Kim K.T."/>
            <person name="Kim M.S."/>
            <person name="Lee J.M."/>
            <person name="Cheong K."/>
            <person name="Shin H.S."/>
            <person name="Kim S.B."/>
            <person name="Han K."/>
            <person name="Lee J."/>
            <person name="Park M."/>
            <person name="Lee H.A."/>
            <person name="Lee H.Y."/>
            <person name="Lee Y."/>
            <person name="Oh S."/>
            <person name="Lee J.H."/>
            <person name="Choi E."/>
            <person name="Choi E."/>
            <person name="Lee S.E."/>
            <person name="Jeon J."/>
            <person name="Kim H."/>
            <person name="Choi G."/>
            <person name="Song H."/>
            <person name="Lee J."/>
            <person name="Lee S.C."/>
            <person name="Kwon J.K."/>
            <person name="Lee H.Y."/>
            <person name="Koo N."/>
            <person name="Hong Y."/>
            <person name="Kim R.W."/>
            <person name="Kang W.H."/>
            <person name="Huh J.H."/>
            <person name="Kang B.C."/>
            <person name="Yang T.J."/>
            <person name="Lee Y.H."/>
            <person name="Bennetzen J.L."/>
            <person name="Choi D."/>
        </authorList>
    </citation>
    <scope>NUCLEOTIDE SEQUENCE [LARGE SCALE GENOMIC DNA]</scope>
    <source>
        <strain evidence="3">cv. CM334</strain>
    </source>
</reference>
<dbReference type="Proteomes" id="UP000222542">
    <property type="component" value="Unassembled WGS sequence"/>
</dbReference>
<evidence type="ECO:0000256" key="1">
    <source>
        <dbReference type="SAM" id="MobiDB-lite"/>
    </source>
</evidence>
<sequence>MPSNMPTQFSIPDLNETLNESDRDLTLGDTNNVDLFENDYNYGQLSQLGWMHNAGTSANVHLSLSLDTVDYYRNNVTRDEHVITDDIENVDQPNSDELSQGDDSKPNNAEGGECPYESSSSDDDMRSNSEQRAMSMSPYPQQESISQSTSVSVPINRPHFY</sequence>
<dbReference type="EMBL" id="AYRZ02000003">
    <property type="protein sequence ID" value="PHT86427.1"/>
    <property type="molecule type" value="Genomic_DNA"/>
</dbReference>
<comment type="caution">
    <text evidence="2">The sequence shown here is derived from an EMBL/GenBank/DDBJ whole genome shotgun (WGS) entry which is preliminary data.</text>
</comment>
<dbReference type="Gramene" id="PHT86427">
    <property type="protein sequence ID" value="PHT86427"/>
    <property type="gene ID" value="T459_08533"/>
</dbReference>
<name>A0A2G2ZWQ9_CAPAN</name>
<feature type="region of interest" description="Disordered" evidence="1">
    <location>
        <begin position="83"/>
        <end position="161"/>
    </location>
</feature>
<keyword evidence="3" id="KW-1185">Reference proteome</keyword>
<proteinExistence type="predicted"/>
<feature type="compositionally biased region" description="Polar residues" evidence="1">
    <location>
        <begin position="130"/>
        <end position="153"/>
    </location>
</feature>
<protein>
    <submittedName>
        <fullName evidence="2">Uncharacterized protein</fullName>
    </submittedName>
</protein>
<dbReference type="AlphaFoldDB" id="A0A2G2ZWQ9"/>
<evidence type="ECO:0000313" key="3">
    <source>
        <dbReference type="Proteomes" id="UP000222542"/>
    </source>
</evidence>
<accession>A0A2G2ZWQ9</accession>
<organism evidence="2 3">
    <name type="scientific">Capsicum annuum</name>
    <name type="common">Capsicum pepper</name>
    <dbReference type="NCBI Taxonomy" id="4072"/>
    <lineage>
        <taxon>Eukaryota</taxon>
        <taxon>Viridiplantae</taxon>
        <taxon>Streptophyta</taxon>
        <taxon>Embryophyta</taxon>
        <taxon>Tracheophyta</taxon>
        <taxon>Spermatophyta</taxon>
        <taxon>Magnoliopsida</taxon>
        <taxon>eudicotyledons</taxon>
        <taxon>Gunneridae</taxon>
        <taxon>Pentapetalae</taxon>
        <taxon>asterids</taxon>
        <taxon>lamiids</taxon>
        <taxon>Solanales</taxon>
        <taxon>Solanaceae</taxon>
        <taxon>Solanoideae</taxon>
        <taxon>Capsiceae</taxon>
        <taxon>Capsicum</taxon>
    </lineage>
</organism>
<reference evidence="2 3" key="1">
    <citation type="journal article" date="2014" name="Nat. Genet.">
        <title>Genome sequence of the hot pepper provides insights into the evolution of pungency in Capsicum species.</title>
        <authorList>
            <person name="Kim S."/>
            <person name="Park M."/>
            <person name="Yeom S.I."/>
            <person name="Kim Y.M."/>
            <person name="Lee J.M."/>
            <person name="Lee H.A."/>
            <person name="Seo E."/>
            <person name="Choi J."/>
            <person name="Cheong K."/>
            <person name="Kim K.T."/>
            <person name="Jung K."/>
            <person name="Lee G.W."/>
            <person name="Oh S.K."/>
            <person name="Bae C."/>
            <person name="Kim S.B."/>
            <person name="Lee H.Y."/>
            <person name="Kim S.Y."/>
            <person name="Kim M.S."/>
            <person name="Kang B.C."/>
            <person name="Jo Y.D."/>
            <person name="Yang H.B."/>
            <person name="Jeong H.J."/>
            <person name="Kang W.H."/>
            <person name="Kwon J.K."/>
            <person name="Shin C."/>
            <person name="Lim J.Y."/>
            <person name="Park J.H."/>
            <person name="Huh J.H."/>
            <person name="Kim J.S."/>
            <person name="Kim B.D."/>
            <person name="Cohen O."/>
            <person name="Paran I."/>
            <person name="Suh M.C."/>
            <person name="Lee S.B."/>
            <person name="Kim Y.K."/>
            <person name="Shin Y."/>
            <person name="Noh S.J."/>
            <person name="Park J."/>
            <person name="Seo Y.S."/>
            <person name="Kwon S.Y."/>
            <person name="Kim H.A."/>
            <person name="Park J.M."/>
            <person name="Kim H.J."/>
            <person name="Choi S.B."/>
            <person name="Bosland P.W."/>
            <person name="Reeves G."/>
            <person name="Jo S.H."/>
            <person name="Lee B.W."/>
            <person name="Cho H.T."/>
            <person name="Choi H.S."/>
            <person name="Lee M.S."/>
            <person name="Yu Y."/>
            <person name="Do Choi Y."/>
            <person name="Park B.S."/>
            <person name="van Deynze A."/>
            <person name="Ashrafi H."/>
            <person name="Hill T."/>
            <person name="Kim W.T."/>
            <person name="Pai H.S."/>
            <person name="Ahn H.K."/>
            <person name="Yeam I."/>
            <person name="Giovannoni J.J."/>
            <person name="Rose J.K."/>
            <person name="Sorensen I."/>
            <person name="Lee S.J."/>
            <person name="Kim R.W."/>
            <person name="Choi I.Y."/>
            <person name="Choi B.S."/>
            <person name="Lim J.S."/>
            <person name="Lee Y.H."/>
            <person name="Choi D."/>
        </authorList>
    </citation>
    <scope>NUCLEOTIDE SEQUENCE [LARGE SCALE GENOMIC DNA]</scope>
    <source>
        <strain evidence="3">cv. CM334</strain>
    </source>
</reference>
<gene>
    <name evidence="2" type="ORF">T459_08533</name>
</gene>
<evidence type="ECO:0000313" key="2">
    <source>
        <dbReference type="EMBL" id="PHT86427.1"/>
    </source>
</evidence>